<name>A0A972GTH6_9BACL</name>
<sequence length="66" mass="7165">MQNVTLHVEGMSCGHCVNSVESALKNIGAKGQVELSTKTVQVQFDEGKLTLEAIKETIEEQGYDVV</sequence>
<dbReference type="InterPro" id="IPR000428">
    <property type="entry name" value="Cu-bd"/>
</dbReference>
<organism evidence="2 3">
    <name type="scientific">Paenibacillus foliorum</name>
    <dbReference type="NCBI Taxonomy" id="2654974"/>
    <lineage>
        <taxon>Bacteria</taxon>
        <taxon>Bacillati</taxon>
        <taxon>Bacillota</taxon>
        <taxon>Bacilli</taxon>
        <taxon>Bacillales</taxon>
        <taxon>Paenibacillaceae</taxon>
        <taxon>Paenibacillus</taxon>
    </lineage>
</organism>
<dbReference type="Gene3D" id="3.30.70.100">
    <property type="match status" value="1"/>
</dbReference>
<protein>
    <submittedName>
        <fullName evidence="2">Copper chaperone</fullName>
    </submittedName>
</protein>
<reference evidence="2" key="1">
    <citation type="submission" date="2019-10" db="EMBL/GenBank/DDBJ databases">
        <title>Description of Paenibacillus glebae sp. nov.</title>
        <authorList>
            <person name="Carlier A."/>
            <person name="Qi S."/>
        </authorList>
    </citation>
    <scope>NUCLEOTIDE SEQUENCE</scope>
    <source>
        <strain evidence="2">LMG 31456</strain>
    </source>
</reference>
<dbReference type="RefSeq" id="WP_171651761.1">
    <property type="nucleotide sequence ID" value="NZ_WHOD01000049.1"/>
</dbReference>
<evidence type="ECO:0000313" key="2">
    <source>
        <dbReference type="EMBL" id="NOU93557.1"/>
    </source>
</evidence>
<accession>A0A972GTH6</accession>
<dbReference type="AlphaFoldDB" id="A0A972GTH6"/>
<keyword evidence="3" id="KW-1185">Reference proteome</keyword>
<dbReference type="Proteomes" id="UP000641588">
    <property type="component" value="Unassembled WGS sequence"/>
</dbReference>
<gene>
    <name evidence="2" type="ORF">GC093_10040</name>
</gene>
<dbReference type="PROSITE" id="PS50846">
    <property type="entry name" value="HMA_2"/>
    <property type="match status" value="1"/>
</dbReference>
<dbReference type="EMBL" id="WHOD01000049">
    <property type="protein sequence ID" value="NOU93557.1"/>
    <property type="molecule type" value="Genomic_DNA"/>
</dbReference>
<dbReference type="Pfam" id="PF00403">
    <property type="entry name" value="HMA"/>
    <property type="match status" value="1"/>
</dbReference>
<dbReference type="InterPro" id="IPR036163">
    <property type="entry name" value="HMA_dom_sf"/>
</dbReference>
<feature type="domain" description="HMA" evidence="1">
    <location>
        <begin position="2"/>
        <end position="66"/>
    </location>
</feature>
<evidence type="ECO:0000313" key="3">
    <source>
        <dbReference type="Proteomes" id="UP000641588"/>
    </source>
</evidence>
<evidence type="ECO:0000259" key="1">
    <source>
        <dbReference type="PROSITE" id="PS50846"/>
    </source>
</evidence>
<dbReference type="GO" id="GO:0005507">
    <property type="term" value="F:copper ion binding"/>
    <property type="evidence" value="ECO:0007669"/>
    <property type="project" value="InterPro"/>
</dbReference>
<dbReference type="InterPro" id="IPR006121">
    <property type="entry name" value="HMA_dom"/>
</dbReference>
<comment type="caution">
    <text evidence="2">The sequence shown here is derived from an EMBL/GenBank/DDBJ whole genome shotgun (WGS) entry which is preliminary data.</text>
</comment>
<dbReference type="PRINTS" id="PR00944">
    <property type="entry name" value="CUEXPORT"/>
</dbReference>
<dbReference type="SUPFAM" id="SSF55008">
    <property type="entry name" value="HMA, heavy metal-associated domain"/>
    <property type="match status" value="1"/>
</dbReference>
<dbReference type="GO" id="GO:0006825">
    <property type="term" value="P:copper ion transport"/>
    <property type="evidence" value="ECO:0007669"/>
    <property type="project" value="InterPro"/>
</dbReference>
<proteinExistence type="predicted"/>
<dbReference type="CDD" id="cd00371">
    <property type="entry name" value="HMA"/>
    <property type="match status" value="1"/>
</dbReference>